<organism evidence="3 4">
    <name type="scientific">Chitinophaga nivalis</name>
    <dbReference type="NCBI Taxonomy" id="2991709"/>
    <lineage>
        <taxon>Bacteria</taxon>
        <taxon>Pseudomonadati</taxon>
        <taxon>Bacteroidota</taxon>
        <taxon>Chitinophagia</taxon>
        <taxon>Chitinophagales</taxon>
        <taxon>Chitinophagaceae</taxon>
        <taxon>Chitinophaga</taxon>
    </lineage>
</organism>
<dbReference type="NCBIfam" id="TIGR00121">
    <property type="entry name" value="birA_ligase"/>
    <property type="match status" value="1"/>
</dbReference>
<feature type="domain" description="BPL/LPL catalytic" evidence="2">
    <location>
        <begin position="6"/>
        <end position="196"/>
    </location>
</feature>
<dbReference type="Gene3D" id="3.30.930.10">
    <property type="entry name" value="Bira Bifunctional Protein, Domain 2"/>
    <property type="match status" value="1"/>
</dbReference>
<comment type="caution">
    <text evidence="3">The sequence shown here is derived from an EMBL/GenBank/DDBJ whole genome shotgun (WGS) entry which is preliminary data.</text>
</comment>
<dbReference type="SUPFAM" id="SSF55681">
    <property type="entry name" value="Class II aaRS and biotin synthetases"/>
    <property type="match status" value="1"/>
</dbReference>
<dbReference type="PANTHER" id="PTHR12835">
    <property type="entry name" value="BIOTIN PROTEIN LIGASE"/>
    <property type="match status" value="1"/>
</dbReference>
<evidence type="ECO:0000259" key="2">
    <source>
        <dbReference type="PROSITE" id="PS51733"/>
    </source>
</evidence>
<gene>
    <name evidence="3" type="ORF">OL497_27140</name>
</gene>
<evidence type="ECO:0000256" key="1">
    <source>
        <dbReference type="ARBA" id="ARBA00022598"/>
    </source>
</evidence>
<sequence>MNYFSGRKFRLKKIHVIGHPFYILDEIDSTNNYAMEQVNSGQVTSGTAWFTSNQTAGKGTRGKQWTAQPGDIIALTVALQPAMLPLSRQFLLSASIALGAWDFLHAYAGDEAIIKWPNDIYWRDRKAAGILIENVLRGNSWQYAIIGIGVNTNQARFPDHLPNAVSLRQITGKSWDPVTLAKELCAAFEKRIQQLQPAHYESILEEYKSKLFRWQQPALYRKDGEIFHGTIRDVLPDGHLCLERDGSILQLGFGEVEFIIPR</sequence>
<dbReference type="EMBL" id="JAPDNS010000002">
    <property type="protein sequence ID" value="MCW3487603.1"/>
    <property type="molecule type" value="Genomic_DNA"/>
</dbReference>
<dbReference type="PANTHER" id="PTHR12835:SF5">
    <property type="entry name" value="BIOTIN--PROTEIN LIGASE"/>
    <property type="match status" value="1"/>
</dbReference>
<dbReference type="InterPro" id="IPR045864">
    <property type="entry name" value="aa-tRNA-synth_II/BPL/LPL"/>
</dbReference>
<name>A0ABT3IUF2_9BACT</name>
<evidence type="ECO:0000313" key="4">
    <source>
        <dbReference type="Proteomes" id="UP001207742"/>
    </source>
</evidence>
<dbReference type="CDD" id="cd16442">
    <property type="entry name" value="BPL"/>
    <property type="match status" value="1"/>
</dbReference>
<evidence type="ECO:0000313" key="3">
    <source>
        <dbReference type="EMBL" id="MCW3487603.1"/>
    </source>
</evidence>
<dbReference type="Pfam" id="PF03099">
    <property type="entry name" value="BPL_LplA_LipB"/>
    <property type="match status" value="1"/>
</dbReference>
<dbReference type="InterPro" id="IPR004143">
    <property type="entry name" value="BPL_LPL_catalytic"/>
</dbReference>
<dbReference type="RefSeq" id="WP_264734410.1">
    <property type="nucleotide sequence ID" value="NZ_JAPDNR010000001.1"/>
</dbReference>
<keyword evidence="1 3" id="KW-0436">Ligase</keyword>
<protein>
    <submittedName>
        <fullName evidence="3">Biotin--[acetyl-CoA-carboxylase] ligase</fullName>
        <ecNumber evidence="3">6.3.4.15</ecNumber>
    </submittedName>
</protein>
<dbReference type="EC" id="6.3.4.15" evidence="3"/>
<proteinExistence type="predicted"/>
<reference evidence="3 4" key="1">
    <citation type="submission" date="2022-10" db="EMBL/GenBank/DDBJ databases">
        <title>Chitinophaga nivalis PC15 sp. nov., isolated from Pyeongchang county, South Korea.</title>
        <authorList>
            <person name="Trinh H.N."/>
        </authorList>
    </citation>
    <scope>NUCLEOTIDE SEQUENCE [LARGE SCALE GENOMIC DNA]</scope>
    <source>
        <strain evidence="3 4">PC14</strain>
    </source>
</reference>
<dbReference type="InterPro" id="IPR004408">
    <property type="entry name" value="Biotin_CoA_COase_ligase"/>
</dbReference>
<accession>A0ABT3IUF2</accession>
<dbReference type="Proteomes" id="UP001207742">
    <property type="component" value="Unassembled WGS sequence"/>
</dbReference>
<dbReference type="GO" id="GO:0004077">
    <property type="term" value="F:biotin--[biotin carboxyl-carrier protein] ligase activity"/>
    <property type="evidence" value="ECO:0007669"/>
    <property type="project" value="UniProtKB-EC"/>
</dbReference>
<dbReference type="PROSITE" id="PS51733">
    <property type="entry name" value="BPL_LPL_CATALYTIC"/>
    <property type="match status" value="1"/>
</dbReference>
<keyword evidence="4" id="KW-1185">Reference proteome</keyword>